<dbReference type="Pfam" id="PF20560">
    <property type="entry name" value="MotA_N"/>
    <property type="match status" value="1"/>
</dbReference>
<dbReference type="GO" id="GO:0015031">
    <property type="term" value="P:protein transport"/>
    <property type="evidence" value="ECO:0007669"/>
    <property type="project" value="UniProtKB-KW"/>
</dbReference>
<gene>
    <name evidence="11" type="ORF">AWN73_02970</name>
</gene>
<evidence type="ECO:0000256" key="4">
    <source>
        <dbReference type="ARBA" id="ARBA00022779"/>
    </source>
</evidence>
<feature type="domain" description="MotA/TolQ/ExbB proton channel" evidence="9">
    <location>
        <begin position="105"/>
        <end position="224"/>
    </location>
</feature>
<comment type="similarity">
    <text evidence="7">Belongs to the exbB/tolQ family.</text>
</comment>
<accession>A0A2S7FAB2</accession>
<keyword evidence="11" id="KW-0969">Cilium</keyword>
<feature type="domain" description="Motility protein A N-terminal" evidence="10">
    <location>
        <begin position="10"/>
        <end position="96"/>
    </location>
</feature>
<dbReference type="GO" id="GO:0071978">
    <property type="term" value="P:bacterial-type flagellum-dependent swarming motility"/>
    <property type="evidence" value="ECO:0007669"/>
    <property type="project" value="InterPro"/>
</dbReference>
<dbReference type="GO" id="GO:0005886">
    <property type="term" value="C:plasma membrane"/>
    <property type="evidence" value="ECO:0007669"/>
    <property type="project" value="UniProtKB-SubCell"/>
</dbReference>
<evidence type="ECO:0000256" key="5">
    <source>
        <dbReference type="ARBA" id="ARBA00022989"/>
    </source>
</evidence>
<dbReference type="GO" id="GO:0006935">
    <property type="term" value="P:chemotaxis"/>
    <property type="evidence" value="ECO:0007669"/>
    <property type="project" value="InterPro"/>
</dbReference>
<proteinExistence type="inferred from homology"/>
<dbReference type="AlphaFoldDB" id="A0A2S7FAB2"/>
<dbReference type="Pfam" id="PF01618">
    <property type="entry name" value="MotA_ExbB"/>
    <property type="match status" value="1"/>
</dbReference>
<keyword evidence="5 8" id="KW-1133">Transmembrane helix</keyword>
<evidence type="ECO:0000313" key="12">
    <source>
        <dbReference type="Proteomes" id="UP000238081"/>
    </source>
</evidence>
<dbReference type="PANTHER" id="PTHR30433">
    <property type="entry name" value="CHEMOTAXIS PROTEIN MOTA"/>
    <property type="match status" value="1"/>
</dbReference>
<evidence type="ECO:0000259" key="9">
    <source>
        <dbReference type="Pfam" id="PF01618"/>
    </source>
</evidence>
<keyword evidence="2" id="KW-1003">Cell membrane</keyword>
<evidence type="ECO:0000256" key="8">
    <source>
        <dbReference type="SAM" id="Phobius"/>
    </source>
</evidence>
<evidence type="ECO:0000256" key="3">
    <source>
        <dbReference type="ARBA" id="ARBA00022692"/>
    </source>
</evidence>
<dbReference type="InterPro" id="IPR046786">
    <property type="entry name" value="MotA_N"/>
</dbReference>
<evidence type="ECO:0000256" key="7">
    <source>
        <dbReference type="RuleBase" id="RU004057"/>
    </source>
</evidence>
<dbReference type="InterPro" id="IPR047055">
    <property type="entry name" value="MotA-like"/>
</dbReference>
<evidence type="ECO:0000259" key="10">
    <source>
        <dbReference type="Pfam" id="PF20560"/>
    </source>
</evidence>
<keyword evidence="11" id="KW-0966">Cell projection</keyword>
<evidence type="ECO:0000256" key="6">
    <source>
        <dbReference type="ARBA" id="ARBA00023136"/>
    </source>
</evidence>
<organism evidence="11 12">
    <name type="scientific">Clostridium butyricum</name>
    <dbReference type="NCBI Taxonomy" id="1492"/>
    <lineage>
        <taxon>Bacteria</taxon>
        <taxon>Bacillati</taxon>
        <taxon>Bacillota</taxon>
        <taxon>Clostridia</taxon>
        <taxon>Eubacteriales</taxon>
        <taxon>Clostridiaceae</taxon>
        <taxon>Clostridium</taxon>
    </lineage>
</organism>
<keyword evidence="6 8" id="KW-0472">Membrane</keyword>
<dbReference type="PANTHER" id="PTHR30433:SF2">
    <property type="entry name" value="MOTILITY PROTEIN A"/>
    <property type="match status" value="1"/>
</dbReference>
<keyword evidence="4" id="KW-0283">Flagellar rotation</keyword>
<keyword evidence="11" id="KW-0282">Flagellum</keyword>
<reference evidence="11 12" key="1">
    <citation type="submission" date="2016-01" db="EMBL/GenBank/DDBJ databases">
        <title>Characterization of the Clostridium difficile lineages that are prevalent in Hong Kong and China.</title>
        <authorList>
            <person name="Kwok J.S.-L."/>
            <person name="Lam W.-Y."/>
            <person name="Ip M."/>
            <person name="Chan T.-F."/>
            <person name="Hawkey P.M."/>
            <person name="Tsui S.K.-W."/>
        </authorList>
    </citation>
    <scope>NUCLEOTIDE SEQUENCE [LARGE SCALE GENOMIC DNA]</scope>
    <source>
        <strain evidence="11 12">300064</strain>
    </source>
</reference>
<protein>
    <submittedName>
        <fullName evidence="11">Flagellar motor protein MotP</fullName>
    </submittedName>
</protein>
<feature type="transmembrane region" description="Helical" evidence="8">
    <location>
        <begin position="34"/>
        <end position="54"/>
    </location>
</feature>
<comment type="caution">
    <text evidence="11">The sequence shown here is derived from an EMBL/GenBank/DDBJ whole genome shotgun (WGS) entry which is preliminary data.</text>
</comment>
<dbReference type="EMBL" id="LRDH01000107">
    <property type="protein sequence ID" value="PPV14690.1"/>
    <property type="molecule type" value="Genomic_DNA"/>
</dbReference>
<name>A0A2S7FAB2_CLOBU</name>
<dbReference type="RefSeq" id="WP_003408947.1">
    <property type="nucleotide sequence ID" value="NZ_CP013239.1"/>
</dbReference>
<comment type="subcellular location">
    <subcellularLocation>
        <location evidence="1">Cell membrane</location>
        <topology evidence="1">Multi-pass membrane protein</topology>
    </subcellularLocation>
    <subcellularLocation>
        <location evidence="7">Membrane</location>
        <topology evidence="7">Multi-pass membrane protein</topology>
    </subcellularLocation>
</comment>
<evidence type="ECO:0000256" key="1">
    <source>
        <dbReference type="ARBA" id="ARBA00004651"/>
    </source>
</evidence>
<keyword evidence="3 8" id="KW-0812">Transmembrane</keyword>
<evidence type="ECO:0000313" key="11">
    <source>
        <dbReference type="EMBL" id="PPV14690.1"/>
    </source>
</evidence>
<keyword evidence="7" id="KW-0653">Protein transport</keyword>
<dbReference type="InterPro" id="IPR002898">
    <property type="entry name" value="MotA_ExbB_proton_chnl"/>
</dbReference>
<evidence type="ECO:0000256" key="2">
    <source>
        <dbReference type="ARBA" id="ARBA00022475"/>
    </source>
</evidence>
<dbReference type="Proteomes" id="UP000238081">
    <property type="component" value="Unassembled WGS sequence"/>
</dbReference>
<sequence>MKKNDMLTAIGLLLGIGMMFYGMASGGLSEMHLFWDAPSVAITIGGSLAAVMIVTPMSEFKKIGTLFVQAFKEPSSSSIETIAKFSELSRKARKEGLLSLEDAINNLDDKFLKKGLQMVVDGIEPESIKEILELEILGMETRHGNGASIFKTWGAFAPGFGMLGTLIGLIQMLGNLSDASTIASGMGKALITTYYGSLLANLIASPIAQNLSAKSAYEVNMREMMVEGIIAIQSGVNPRIVEDKLISYLSPSEREEYSKTHGDSAQVSEGVA</sequence>
<keyword evidence="7" id="KW-0813">Transport</keyword>